<name>A0A067PG35_9AGAM</name>
<dbReference type="InParanoid" id="A0A067PG35"/>
<dbReference type="HOGENOM" id="CLU_3087551_0_0_1"/>
<dbReference type="Proteomes" id="UP000027265">
    <property type="component" value="Unassembled WGS sequence"/>
</dbReference>
<evidence type="ECO:0000313" key="3">
    <source>
        <dbReference type="Proteomes" id="UP000027265"/>
    </source>
</evidence>
<organism evidence="2 3">
    <name type="scientific">Jaapia argillacea MUCL 33604</name>
    <dbReference type="NCBI Taxonomy" id="933084"/>
    <lineage>
        <taxon>Eukaryota</taxon>
        <taxon>Fungi</taxon>
        <taxon>Dikarya</taxon>
        <taxon>Basidiomycota</taxon>
        <taxon>Agaricomycotina</taxon>
        <taxon>Agaricomycetes</taxon>
        <taxon>Agaricomycetidae</taxon>
        <taxon>Jaapiales</taxon>
        <taxon>Jaapiaceae</taxon>
        <taxon>Jaapia</taxon>
    </lineage>
</organism>
<keyword evidence="3" id="KW-1185">Reference proteome</keyword>
<keyword evidence="1" id="KW-1133">Transmembrane helix</keyword>
<gene>
    <name evidence="2" type="ORF">JAAARDRAFT_38842</name>
</gene>
<dbReference type="EMBL" id="KL197731">
    <property type="protein sequence ID" value="KDQ53878.1"/>
    <property type="molecule type" value="Genomic_DNA"/>
</dbReference>
<sequence>MVALGPSRAIFVNGPTTAFGICGLTTCASALILCVAGRTSRDKTQLDPKYTC</sequence>
<reference evidence="3" key="1">
    <citation type="journal article" date="2014" name="Proc. Natl. Acad. Sci. U.S.A.">
        <title>Extensive sampling of basidiomycete genomes demonstrates inadequacy of the white-rot/brown-rot paradigm for wood decay fungi.</title>
        <authorList>
            <person name="Riley R."/>
            <person name="Salamov A.A."/>
            <person name="Brown D.W."/>
            <person name="Nagy L.G."/>
            <person name="Floudas D."/>
            <person name="Held B.W."/>
            <person name="Levasseur A."/>
            <person name="Lombard V."/>
            <person name="Morin E."/>
            <person name="Otillar R."/>
            <person name="Lindquist E.A."/>
            <person name="Sun H."/>
            <person name="LaButti K.M."/>
            <person name="Schmutz J."/>
            <person name="Jabbour D."/>
            <person name="Luo H."/>
            <person name="Baker S.E."/>
            <person name="Pisabarro A.G."/>
            <person name="Walton J.D."/>
            <person name="Blanchette R.A."/>
            <person name="Henrissat B."/>
            <person name="Martin F."/>
            <person name="Cullen D."/>
            <person name="Hibbett D.S."/>
            <person name="Grigoriev I.V."/>
        </authorList>
    </citation>
    <scope>NUCLEOTIDE SEQUENCE [LARGE SCALE GENOMIC DNA]</scope>
    <source>
        <strain evidence="3">MUCL 33604</strain>
    </source>
</reference>
<dbReference type="AlphaFoldDB" id="A0A067PG35"/>
<feature type="transmembrane region" description="Helical" evidence="1">
    <location>
        <begin position="16"/>
        <end position="36"/>
    </location>
</feature>
<keyword evidence="1" id="KW-0812">Transmembrane</keyword>
<protein>
    <submittedName>
        <fullName evidence="2">Uncharacterized protein</fullName>
    </submittedName>
</protein>
<accession>A0A067PG35</accession>
<evidence type="ECO:0000256" key="1">
    <source>
        <dbReference type="SAM" id="Phobius"/>
    </source>
</evidence>
<keyword evidence="1" id="KW-0472">Membrane</keyword>
<proteinExistence type="predicted"/>
<evidence type="ECO:0000313" key="2">
    <source>
        <dbReference type="EMBL" id="KDQ53878.1"/>
    </source>
</evidence>